<keyword evidence="1 10" id="KW-0963">Cytoplasm</keyword>
<dbReference type="HAMAP" id="MF_02019">
    <property type="entry name" value="MurF"/>
    <property type="match status" value="1"/>
</dbReference>
<keyword evidence="3 10" id="KW-0132">Cell division</keyword>
<dbReference type="GO" id="GO:0005524">
    <property type="term" value="F:ATP binding"/>
    <property type="evidence" value="ECO:0007669"/>
    <property type="project" value="UniProtKB-UniRule"/>
</dbReference>
<keyword evidence="5 10" id="KW-0067">ATP-binding</keyword>
<sequence>MIPLSLQSIAHACDGHLVGDDAKVTHVTTNSSQVTRGSLFVALIGDRFDAHEFAEQACKQGAVALMVSRQLDLDVAQVVVQDTRIGLGQLGALVKQRVAPSTLAITGSNGKTTVKEMLTTLLSRHYSTLATKGNFNNEIGVPLTLLELEEQHQMAVVELGANHIGEIRYTASLAQPDVALVNNIGDAHLEGFGSRDGIAQAKSEIYQSLGPQGIAVINLDDDYADTMLSLCIDNPMIVYSATNTDADVFASDITTDELGCMSFNLHHGEQRCLVHLPLPGEHQVANALAATAMALAVQLPLPQIAQALNELQAVPGRMELHKLQHHVIVDDSYNANPASVKAAIDWLAKNSASSCLVLGDLAELGDNSPLLHRELGEYAKASQIQHVVSLGPLSQCAADAADGMSFTDIGSLNQHLTELVANSSEPITLLVKGSRSAKMERVVSHLLNAFNQEEHQ</sequence>
<dbReference type="Proteomes" id="UP001157439">
    <property type="component" value="Unassembled WGS sequence"/>
</dbReference>
<feature type="domain" description="Mur ligase C-terminal" evidence="13">
    <location>
        <begin position="316"/>
        <end position="435"/>
    </location>
</feature>
<evidence type="ECO:0000256" key="5">
    <source>
        <dbReference type="ARBA" id="ARBA00022840"/>
    </source>
</evidence>
<dbReference type="Gene3D" id="3.90.190.20">
    <property type="entry name" value="Mur ligase, C-terminal domain"/>
    <property type="match status" value="1"/>
</dbReference>
<dbReference type="GO" id="GO:0005737">
    <property type="term" value="C:cytoplasm"/>
    <property type="evidence" value="ECO:0007669"/>
    <property type="project" value="UniProtKB-SubCell"/>
</dbReference>
<evidence type="ECO:0000313" key="15">
    <source>
        <dbReference type="EMBL" id="GLS82194.1"/>
    </source>
</evidence>
<dbReference type="GO" id="GO:0008360">
    <property type="term" value="P:regulation of cell shape"/>
    <property type="evidence" value="ECO:0007669"/>
    <property type="project" value="UniProtKB-KW"/>
</dbReference>
<evidence type="ECO:0000256" key="9">
    <source>
        <dbReference type="ARBA" id="ARBA00023316"/>
    </source>
</evidence>
<dbReference type="GO" id="GO:0071555">
    <property type="term" value="P:cell wall organization"/>
    <property type="evidence" value="ECO:0007669"/>
    <property type="project" value="UniProtKB-KW"/>
</dbReference>
<dbReference type="Pfam" id="PF02875">
    <property type="entry name" value="Mur_ligase_C"/>
    <property type="match status" value="1"/>
</dbReference>
<comment type="pathway">
    <text evidence="10 11">Cell wall biogenesis; peptidoglycan biosynthesis.</text>
</comment>
<dbReference type="NCBIfam" id="TIGR01143">
    <property type="entry name" value="murF"/>
    <property type="match status" value="1"/>
</dbReference>
<gene>
    <name evidence="10 15" type="primary">murF</name>
    <name evidence="15" type="ORF">GCM10007894_01710</name>
</gene>
<dbReference type="Gene3D" id="3.40.1390.10">
    <property type="entry name" value="MurE/MurF, N-terminal domain"/>
    <property type="match status" value="1"/>
</dbReference>
<dbReference type="Pfam" id="PF01225">
    <property type="entry name" value="Mur_ligase"/>
    <property type="match status" value="1"/>
</dbReference>
<accession>A0AA37TS74</accession>
<feature type="binding site" evidence="10">
    <location>
        <begin position="107"/>
        <end position="113"/>
    </location>
    <ligand>
        <name>ATP</name>
        <dbReference type="ChEBI" id="CHEBI:30616"/>
    </ligand>
</feature>
<dbReference type="GO" id="GO:0009252">
    <property type="term" value="P:peptidoglycan biosynthetic process"/>
    <property type="evidence" value="ECO:0007669"/>
    <property type="project" value="UniProtKB-UniRule"/>
</dbReference>
<dbReference type="InterPro" id="IPR036615">
    <property type="entry name" value="Mur_ligase_C_dom_sf"/>
</dbReference>
<keyword evidence="7 10" id="KW-0573">Peptidoglycan synthesis</keyword>
<dbReference type="GO" id="GO:0051301">
    <property type="term" value="P:cell division"/>
    <property type="evidence" value="ECO:0007669"/>
    <property type="project" value="UniProtKB-KW"/>
</dbReference>
<evidence type="ECO:0000256" key="1">
    <source>
        <dbReference type="ARBA" id="ARBA00022490"/>
    </source>
</evidence>
<evidence type="ECO:0000256" key="6">
    <source>
        <dbReference type="ARBA" id="ARBA00022960"/>
    </source>
</evidence>
<keyword evidence="2 10" id="KW-0436">Ligase</keyword>
<dbReference type="InterPro" id="IPR036565">
    <property type="entry name" value="Mur-like_cat_sf"/>
</dbReference>
<dbReference type="InterPro" id="IPR000713">
    <property type="entry name" value="Mur_ligase_N"/>
</dbReference>
<comment type="function">
    <text evidence="10 11">Involved in cell wall formation. Catalyzes the final step in the synthesis of UDP-N-acetylmuramoyl-pentapeptide, the precursor of murein.</text>
</comment>
<dbReference type="PANTHER" id="PTHR43024:SF1">
    <property type="entry name" value="UDP-N-ACETYLMURAMOYL-TRIPEPTIDE--D-ALANYL-D-ALANINE LIGASE"/>
    <property type="match status" value="1"/>
</dbReference>
<keyword evidence="16" id="KW-1185">Reference proteome</keyword>
<comment type="similarity">
    <text evidence="10">Belongs to the MurCDEF family. MurF subfamily.</text>
</comment>
<dbReference type="EC" id="6.3.2.10" evidence="10 11"/>
<keyword evidence="8 10" id="KW-0131">Cell cycle</keyword>
<proteinExistence type="inferred from homology"/>
<evidence type="ECO:0000256" key="10">
    <source>
        <dbReference type="HAMAP-Rule" id="MF_02019"/>
    </source>
</evidence>
<dbReference type="InterPro" id="IPR013221">
    <property type="entry name" value="Mur_ligase_cen"/>
</dbReference>
<evidence type="ECO:0000256" key="7">
    <source>
        <dbReference type="ARBA" id="ARBA00022984"/>
    </source>
</evidence>
<dbReference type="GO" id="GO:0047480">
    <property type="term" value="F:UDP-N-acetylmuramoyl-tripeptide-D-alanyl-D-alanine ligase activity"/>
    <property type="evidence" value="ECO:0007669"/>
    <property type="project" value="UniProtKB-UniRule"/>
</dbReference>
<dbReference type="SUPFAM" id="SSF53623">
    <property type="entry name" value="MurD-like peptide ligases, catalytic domain"/>
    <property type="match status" value="1"/>
</dbReference>
<dbReference type="SUPFAM" id="SSF53244">
    <property type="entry name" value="MurD-like peptide ligases, peptide-binding domain"/>
    <property type="match status" value="1"/>
</dbReference>
<protein>
    <recommendedName>
        <fullName evidence="10 11">UDP-N-acetylmuramoyl-tripeptide--D-alanyl-D-alanine ligase</fullName>
        <ecNumber evidence="10 11">6.3.2.10</ecNumber>
    </recommendedName>
    <alternativeName>
        <fullName evidence="10">D-alanyl-D-alanine-adding enzyme</fullName>
    </alternativeName>
</protein>
<dbReference type="InterPro" id="IPR051046">
    <property type="entry name" value="MurCDEF_CellWall_CoF430Synth"/>
</dbReference>
<name>A0AA37TS74_9GAMM</name>
<dbReference type="PANTHER" id="PTHR43024">
    <property type="entry name" value="UDP-N-ACETYLMURAMOYL-TRIPEPTIDE--D-ALANYL-D-ALANINE LIGASE"/>
    <property type="match status" value="1"/>
</dbReference>
<keyword evidence="9 10" id="KW-0961">Cell wall biogenesis/degradation</keyword>
<comment type="caution">
    <text evidence="15">The sequence shown here is derived from an EMBL/GenBank/DDBJ whole genome shotgun (WGS) entry which is preliminary data.</text>
</comment>
<dbReference type="Gene3D" id="3.40.1190.10">
    <property type="entry name" value="Mur-like, catalytic domain"/>
    <property type="match status" value="1"/>
</dbReference>
<feature type="domain" description="Mur ligase central" evidence="14">
    <location>
        <begin position="105"/>
        <end position="294"/>
    </location>
</feature>
<keyword evidence="4 10" id="KW-0547">Nucleotide-binding</keyword>
<organism evidence="15 16">
    <name type="scientific">Paraferrimonas haliotis</name>
    <dbReference type="NCBI Taxonomy" id="2013866"/>
    <lineage>
        <taxon>Bacteria</taxon>
        <taxon>Pseudomonadati</taxon>
        <taxon>Pseudomonadota</taxon>
        <taxon>Gammaproteobacteria</taxon>
        <taxon>Alteromonadales</taxon>
        <taxon>Ferrimonadaceae</taxon>
        <taxon>Paraferrimonas</taxon>
    </lineage>
</organism>
<dbReference type="Pfam" id="PF08245">
    <property type="entry name" value="Mur_ligase_M"/>
    <property type="match status" value="1"/>
</dbReference>
<evidence type="ECO:0000256" key="3">
    <source>
        <dbReference type="ARBA" id="ARBA00022618"/>
    </source>
</evidence>
<dbReference type="InterPro" id="IPR005863">
    <property type="entry name" value="UDP-N-AcMur_synth"/>
</dbReference>
<dbReference type="InterPro" id="IPR035911">
    <property type="entry name" value="MurE/MurF_N"/>
</dbReference>
<evidence type="ECO:0000256" key="2">
    <source>
        <dbReference type="ARBA" id="ARBA00022598"/>
    </source>
</evidence>
<reference evidence="15 16" key="1">
    <citation type="journal article" date="2014" name="Int. J. Syst. Evol. Microbiol.">
        <title>Complete genome sequence of Corynebacterium casei LMG S-19264T (=DSM 44701T), isolated from a smear-ripened cheese.</title>
        <authorList>
            <consortium name="US DOE Joint Genome Institute (JGI-PGF)"/>
            <person name="Walter F."/>
            <person name="Albersmeier A."/>
            <person name="Kalinowski J."/>
            <person name="Ruckert C."/>
        </authorList>
    </citation>
    <scope>NUCLEOTIDE SEQUENCE [LARGE SCALE GENOMIC DNA]</scope>
    <source>
        <strain evidence="15 16">NBRC 112785</strain>
    </source>
</reference>
<dbReference type="SUPFAM" id="SSF63418">
    <property type="entry name" value="MurE/MurF N-terminal domain"/>
    <property type="match status" value="1"/>
</dbReference>
<evidence type="ECO:0000256" key="11">
    <source>
        <dbReference type="RuleBase" id="RU004136"/>
    </source>
</evidence>
<evidence type="ECO:0000313" key="16">
    <source>
        <dbReference type="Proteomes" id="UP001157439"/>
    </source>
</evidence>
<evidence type="ECO:0000259" key="14">
    <source>
        <dbReference type="Pfam" id="PF08245"/>
    </source>
</evidence>
<feature type="domain" description="Mur ligase N-terminal catalytic" evidence="12">
    <location>
        <begin position="24"/>
        <end position="79"/>
    </location>
</feature>
<dbReference type="RefSeq" id="WP_095500140.1">
    <property type="nucleotide sequence ID" value="NZ_BSPO01000001.1"/>
</dbReference>
<dbReference type="InterPro" id="IPR004101">
    <property type="entry name" value="Mur_ligase_C"/>
</dbReference>
<evidence type="ECO:0000259" key="12">
    <source>
        <dbReference type="Pfam" id="PF01225"/>
    </source>
</evidence>
<evidence type="ECO:0000256" key="4">
    <source>
        <dbReference type="ARBA" id="ARBA00022741"/>
    </source>
</evidence>
<dbReference type="AlphaFoldDB" id="A0AA37TS74"/>
<keyword evidence="6 10" id="KW-0133">Cell shape</keyword>
<evidence type="ECO:0000259" key="13">
    <source>
        <dbReference type="Pfam" id="PF02875"/>
    </source>
</evidence>
<evidence type="ECO:0000256" key="8">
    <source>
        <dbReference type="ARBA" id="ARBA00023306"/>
    </source>
</evidence>
<comment type="subcellular location">
    <subcellularLocation>
        <location evidence="10 11">Cytoplasm</location>
    </subcellularLocation>
</comment>
<comment type="catalytic activity">
    <reaction evidence="10 11">
        <text>D-alanyl-D-alanine + UDP-N-acetyl-alpha-D-muramoyl-L-alanyl-gamma-D-glutamyl-meso-2,6-diaminopimelate + ATP = UDP-N-acetyl-alpha-D-muramoyl-L-alanyl-gamma-D-glutamyl-meso-2,6-diaminopimeloyl-D-alanyl-D-alanine + ADP + phosphate + H(+)</text>
        <dbReference type="Rhea" id="RHEA:28374"/>
        <dbReference type="ChEBI" id="CHEBI:15378"/>
        <dbReference type="ChEBI" id="CHEBI:30616"/>
        <dbReference type="ChEBI" id="CHEBI:43474"/>
        <dbReference type="ChEBI" id="CHEBI:57822"/>
        <dbReference type="ChEBI" id="CHEBI:61386"/>
        <dbReference type="ChEBI" id="CHEBI:83905"/>
        <dbReference type="ChEBI" id="CHEBI:456216"/>
        <dbReference type="EC" id="6.3.2.10"/>
    </reaction>
</comment>
<dbReference type="EMBL" id="BSPO01000001">
    <property type="protein sequence ID" value="GLS82194.1"/>
    <property type="molecule type" value="Genomic_DNA"/>
</dbReference>